<keyword evidence="2" id="KW-1185">Reference proteome</keyword>
<sequence length="251" mass="28238">MADSDSMVAQQIALFHSQINKKRFNDDSLRILESVLASNDVKSLFQLRSTLKEFIRSESLSAIRHIAAKTVDQQLSTLEFFVGAFAIIGDIESCLALRYEALVLREHKSQIHQWLQVSPVEWLNFAEQSLDNCFYAIAAKACDYGLSCFHKNEIVRSKTDESCENLQLIEKITKLKNCALTLAASRSAHFTVKAQAVEYLRKRASEECNSQPPSCKPAPCAASTLYRDGIKKRNDRKLNASRRTVSSSSQL</sequence>
<dbReference type="GO" id="GO:0042138">
    <property type="term" value="P:meiotic DNA double-strand break formation"/>
    <property type="evidence" value="ECO:0007669"/>
    <property type="project" value="InterPro"/>
</dbReference>
<organism evidence="1 2">
    <name type="scientific">Gossypium darwinii</name>
    <name type="common">Darwin's cotton</name>
    <name type="synonym">Gossypium barbadense var. darwinii</name>
    <dbReference type="NCBI Taxonomy" id="34276"/>
    <lineage>
        <taxon>Eukaryota</taxon>
        <taxon>Viridiplantae</taxon>
        <taxon>Streptophyta</taxon>
        <taxon>Embryophyta</taxon>
        <taxon>Tracheophyta</taxon>
        <taxon>Spermatophyta</taxon>
        <taxon>Magnoliopsida</taxon>
        <taxon>eudicotyledons</taxon>
        <taxon>Gunneridae</taxon>
        <taxon>Pentapetalae</taxon>
        <taxon>rosids</taxon>
        <taxon>malvids</taxon>
        <taxon>Malvales</taxon>
        <taxon>Malvaceae</taxon>
        <taxon>Malvoideae</taxon>
        <taxon>Gossypium</taxon>
    </lineage>
</organism>
<protein>
    <submittedName>
        <fullName evidence="1">Uncharacterized protein</fullName>
    </submittedName>
</protein>
<name>A0A5D2D5R1_GOSDA</name>
<dbReference type="InterPro" id="IPR044969">
    <property type="entry name" value="DFO"/>
</dbReference>
<dbReference type="Proteomes" id="UP000323506">
    <property type="component" value="Chromosome D03"/>
</dbReference>
<evidence type="ECO:0000313" key="1">
    <source>
        <dbReference type="EMBL" id="TYG77227.1"/>
    </source>
</evidence>
<dbReference type="AlphaFoldDB" id="A0A5D2D5R1"/>
<reference evidence="1 2" key="1">
    <citation type="submission" date="2019-06" db="EMBL/GenBank/DDBJ databases">
        <title>WGS assembly of Gossypium darwinii.</title>
        <authorList>
            <person name="Chen Z.J."/>
            <person name="Sreedasyam A."/>
            <person name="Ando A."/>
            <person name="Song Q."/>
            <person name="De L."/>
            <person name="Hulse-Kemp A."/>
            <person name="Ding M."/>
            <person name="Ye W."/>
            <person name="Kirkbride R."/>
            <person name="Jenkins J."/>
            <person name="Plott C."/>
            <person name="Lovell J."/>
            <person name="Lin Y.-M."/>
            <person name="Vaughn R."/>
            <person name="Liu B."/>
            <person name="Li W."/>
            <person name="Simpson S."/>
            <person name="Scheffler B."/>
            <person name="Saski C."/>
            <person name="Grover C."/>
            <person name="Hu G."/>
            <person name="Conover J."/>
            <person name="Carlson J."/>
            <person name="Shu S."/>
            <person name="Boston L."/>
            <person name="Williams M."/>
            <person name="Peterson D."/>
            <person name="Mcgee K."/>
            <person name="Jones D."/>
            <person name="Wendel J."/>
            <person name="Stelly D."/>
            <person name="Grimwood J."/>
            <person name="Schmutz J."/>
        </authorList>
    </citation>
    <scope>NUCLEOTIDE SEQUENCE [LARGE SCALE GENOMIC DNA]</scope>
    <source>
        <strain evidence="1">1808015.09</strain>
    </source>
</reference>
<dbReference type="PANTHER" id="PTHR37176:SF1">
    <property type="entry name" value="PROTEIN DOUBLE-STRAND BREAK FORMATION"/>
    <property type="match status" value="1"/>
</dbReference>
<gene>
    <name evidence="1" type="ORF">ES288_D03G177800v1</name>
</gene>
<proteinExistence type="predicted"/>
<dbReference type="PANTHER" id="PTHR37176">
    <property type="entry name" value="F10K1.23"/>
    <property type="match status" value="1"/>
</dbReference>
<accession>A0A5D2D5R1</accession>
<dbReference type="EMBL" id="CM017703">
    <property type="protein sequence ID" value="TYG77227.1"/>
    <property type="molecule type" value="Genomic_DNA"/>
</dbReference>
<evidence type="ECO:0000313" key="2">
    <source>
        <dbReference type="Proteomes" id="UP000323506"/>
    </source>
</evidence>